<dbReference type="HOGENOM" id="CLU_1443061_0_0_1"/>
<evidence type="ECO:0000313" key="2">
    <source>
        <dbReference type="EnsemblPlants" id="KEH35770"/>
    </source>
</evidence>
<dbReference type="EMBL" id="CM001219">
    <property type="protein sequence ID" value="KEH35770.1"/>
    <property type="molecule type" value="Genomic_DNA"/>
</dbReference>
<evidence type="ECO:0000313" key="1">
    <source>
        <dbReference type="EMBL" id="KEH35770.1"/>
    </source>
</evidence>
<protein>
    <submittedName>
        <fullName evidence="1 2">Uncharacterized protein</fullName>
    </submittedName>
</protein>
<reference evidence="1 3" key="1">
    <citation type="journal article" date="2011" name="Nature">
        <title>The Medicago genome provides insight into the evolution of rhizobial symbioses.</title>
        <authorList>
            <person name="Young N.D."/>
            <person name="Debelle F."/>
            <person name="Oldroyd G.E."/>
            <person name="Geurts R."/>
            <person name="Cannon S.B."/>
            <person name="Udvardi M.K."/>
            <person name="Benedito V.A."/>
            <person name="Mayer K.F."/>
            <person name="Gouzy J."/>
            <person name="Schoof H."/>
            <person name="Van de Peer Y."/>
            <person name="Proost S."/>
            <person name="Cook D.R."/>
            <person name="Meyers B.C."/>
            <person name="Spannagl M."/>
            <person name="Cheung F."/>
            <person name="De Mita S."/>
            <person name="Krishnakumar V."/>
            <person name="Gundlach H."/>
            <person name="Zhou S."/>
            <person name="Mudge J."/>
            <person name="Bharti A.K."/>
            <person name="Murray J.D."/>
            <person name="Naoumkina M.A."/>
            <person name="Rosen B."/>
            <person name="Silverstein K.A."/>
            <person name="Tang H."/>
            <person name="Rombauts S."/>
            <person name="Zhao P.X."/>
            <person name="Zhou P."/>
            <person name="Barbe V."/>
            <person name="Bardou P."/>
            <person name="Bechner M."/>
            <person name="Bellec A."/>
            <person name="Berger A."/>
            <person name="Berges H."/>
            <person name="Bidwell S."/>
            <person name="Bisseling T."/>
            <person name="Choisne N."/>
            <person name="Couloux A."/>
            <person name="Denny R."/>
            <person name="Deshpande S."/>
            <person name="Dai X."/>
            <person name="Doyle J.J."/>
            <person name="Dudez A.M."/>
            <person name="Farmer A.D."/>
            <person name="Fouteau S."/>
            <person name="Franken C."/>
            <person name="Gibelin C."/>
            <person name="Gish J."/>
            <person name="Goldstein S."/>
            <person name="Gonzalez A.J."/>
            <person name="Green P.J."/>
            <person name="Hallab A."/>
            <person name="Hartog M."/>
            <person name="Hua A."/>
            <person name="Humphray S.J."/>
            <person name="Jeong D.H."/>
            <person name="Jing Y."/>
            <person name="Jocker A."/>
            <person name="Kenton S.M."/>
            <person name="Kim D.J."/>
            <person name="Klee K."/>
            <person name="Lai H."/>
            <person name="Lang C."/>
            <person name="Lin S."/>
            <person name="Macmil S.L."/>
            <person name="Magdelenat G."/>
            <person name="Matthews L."/>
            <person name="McCorrison J."/>
            <person name="Monaghan E.L."/>
            <person name="Mun J.H."/>
            <person name="Najar F.Z."/>
            <person name="Nicholson C."/>
            <person name="Noirot C."/>
            <person name="O'Bleness M."/>
            <person name="Paule C.R."/>
            <person name="Poulain J."/>
            <person name="Prion F."/>
            <person name="Qin B."/>
            <person name="Qu C."/>
            <person name="Retzel E.F."/>
            <person name="Riddle C."/>
            <person name="Sallet E."/>
            <person name="Samain S."/>
            <person name="Samson N."/>
            <person name="Sanders I."/>
            <person name="Saurat O."/>
            <person name="Scarpelli C."/>
            <person name="Schiex T."/>
            <person name="Segurens B."/>
            <person name="Severin A.J."/>
            <person name="Sherrier D.J."/>
            <person name="Shi R."/>
            <person name="Sims S."/>
            <person name="Singer S.R."/>
            <person name="Sinharoy S."/>
            <person name="Sterck L."/>
            <person name="Viollet A."/>
            <person name="Wang B.B."/>
            <person name="Wang K."/>
            <person name="Wang M."/>
            <person name="Wang X."/>
            <person name="Warfsmann J."/>
            <person name="Weissenbach J."/>
            <person name="White D.D."/>
            <person name="White J.D."/>
            <person name="Wiley G.B."/>
            <person name="Wincker P."/>
            <person name="Xing Y."/>
            <person name="Yang L."/>
            <person name="Yao Z."/>
            <person name="Ying F."/>
            <person name="Zhai J."/>
            <person name="Zhou L."/>
            <person name="Zuber A."/>
            <person name="Denarie J."/>
            <person name="Dixon R.A."/>
            <person name="May G.D."/>
            <person name="Schwartz D.C."/>
            <person name="Rogers J."/>
            <person name="Quetier F."/>
            <person name="Town C.D."/>
            <person name="Roe B.A."/>
        </authorList>
    </citation>
    <scope>NUCLEOTIDE SEQUENCE [LARGE SCALE GENOMIC DNA]</scope>
    <source>
        <strain evidence="1">A17</strain>
        <strain evidence="2 3">cv. Jemalong A17</strain>
    </source>
</reference>
<keyword evidence="3" id="KW-1185">Reference proteome</keyword>
<evidence type="ECO:0000313" key="3">
    <source>
        <dbReference type="Proteomes" id="UP000002051"/>
    </source>
</evidence>
<accession>A0A072VC79</accession>
<reference evidence="2" key="3">
    <citation type="submission" date="2015-04" db="UniProtKB">
        <authorList>
            <consortium name="EnsemblPlants"/>
        </authorList>
    </citation>
    <scope>IDENTIFICATION</scope>
    <source>
        <strain evidence="2">cv. Jemalong A17</strain>
    </source>
</reference>
<dbReference type="AlphaFoldDB" id="A0A072VC79"/>
<dbReference type="Proteomes" id="UP000002051">
    <property type="component" value="Chromosome 3"/>
</dbReference>
<gene>
    <name evidence="1" type="ordered locus">MTR_3g102580</name>
</gene>
<reference evidence="1 3" key="2">
    <citation type="journal article" date="2014" name="BMC Genomics">
        <title>An improved genome release (version Mt4.0) for the model legume Medicago truncatula.</title>
        <authorList>
            <person name="Tang H."/>
            <person name="Krishnakumar V."/>
            <person name="Bidwell S."/>
            <person name="Rosen B."/>
            <person name="Chan A."/>
            <person name="Zhou S."/>
            <person name="Gentzbittel L."/>
            <person name="Childs K.L."/>
            <person name="Yandell M."/>
            <person name="Gundlach H."/>
            <person name="Mayer K.F."/>
            <person name="Schwartz D.C."/>
            <person name="Town C.D."/>
        </authorList>
    </citation>
    <scope>GENOME REANNOTATION</scope>
    <source>
        <strain evidence="1">A17</strain>
        <strain evidence="2 3">cv. Jemalong A17</strain>
    </source>
</reference>
<dbReference type="EnsemblPlants" id="KEH35770">
    <property type="protein sequence ID" value="KEH35770"/>
    <property type="gene ID" value="MTR_3g102580"/>
</dbReference>
<sequence length="188" mass="22087">MFLDSQEGRYVMRFILDKVKKGRALLSYAMQSTMVPIQICDEVDIICIDFIWDDTELAHKIHPISWEKICTPKKLGGWDSIRYDLWVRIIRAKYKCGSSVIPRISQDRIGSDFRRGMCKNWNHVNQNLHCRLHCREGNGLKVNFWNDKWPPSHIDKLKAYVIQPNSMQEAAIFPPFQISQFEGKQKMV</sequence>
<dbReference type="PANTHER" id="PTHR33116">
    <property type="entry name" value="REVERSE TRANSCRIPTASE ZINC-BINDING DOMAIN-CONTAINING PROTEIN-RELATED-RELATED"/>
    <property type="match status" value="1"/>
</dbReference>
<dbReference type="PANTHER" id="PTHR33116:SF70">
    <property type="entry name" value="NON-LTR RETROELEMENT REVERSE TRANSCRIPTASE-LIKE PROTEIN"/>
    <property type="match status" value="1"/>
</dbReference>
<name>A0A072VC79_MEDTR</name>
<organism evidence="1 3">
    <name type="scientific">Medicago truncatula</name>
    <name type="common">Barrel medic</name>
    <name type="synonym">Medicago tribuloides</name>
    <dbReference type="NCBI Taxonomy" id="3880"/>
    <lineage>
        <taxon>Eukaryota</taxon>
        <taxon>Viridiplantae</taxon>
        <taxon>Streptophyta</taxon>
        <taxon>Embryophyta</taxon>
        <taxon>Tracheophyta</taxon>
        <taxon>Spermatophyta</taxon>
        <taxon>Magnoliopsida</taxon>
        <taxon>eudicotyledons</taxon>
        <taxon>Gunneridae</taxon>
        <taxon>Pentapetalae</taxon>
        <taxon>rosids</taxon>
        <taxon>fabids</taxon>
        <taxon>Fabales</taxon>
        <taxon>Fabaceae</taxon>
        <taxon>Papilionoideae</taxon>
        <taxon>50 kb inversion clade</taxon>
        <taxon>NPAAA clade</taxon>
        <taxon>Hologalegina</taxon>
        <taxon>IRL clade</taxon>
        <taxon>Trifolieae</taxon>
        <taxon>Medicago</taxon>
    </lineage>
</organism>
<proteinExistence type="predicted"/>